<dbReference type="InterPro" id="IPR000131">
    <property type="entry name" value="ATP_synth_F1_gsu"/>
</dbReference>
<evidence type="ECO:0000313" key="13">
    <source>
        <dbReference type="Proteomes" id="UP000315295"/>
    </source>
</evidence>
<dbReference type="InterPro" id="IPR035968">
    <property type="entry name" value="ATP_synth_F1_ATPase_gsu"/>
</dbReference>
<evidence type="ECO:0000256" key="4">
    <source>
        <dbReference type="ARBA" id="ARBA00022448"/>
    </source>
</evidence>
<dbReference type="Proteomes" id="UP000315295">
    <property type="component" value="Unassembled WGS sequence"/>
</dbReference>
<name>A0A540LX14_MALBA</name>
<proteinExistence type="inferred from homology"/>
<dbReference type="PANTHER" id="PTHR11693">
    <property type="entry name" value="ATP SYNTHASE GAMMA CHAIN"/>
    <property type="match status" value="1"/>
</dbReference>
<evidence type="ECO:0000256" key="11">
    <source>
        <dbReference type="ARBA" id="ARBA00038805"/>
    </source>
</evidence>
<comment type="subunit">
    <text evidence="11">F-type ATPases have 2 components, CF(1) - the catalytic core - and CF(0) - the membrane proton channel. CF(1) has five subunits: alpha(3), beta(3), gamma(1), delta(1), epsilon(1). CF(0) has four main subunits: a, b, b' and c.</text>
</comment>
<evidence type="ECO:0000256" key="3">
    <source>
        <dbReference type="ARBA" id="ARBA00007681"/>
    </source>
</evidence>
<keyword evidence="6" id="KW-0406">Ion transport</keyword>
<keyword evidence="5" id="KW-0375">Hydrogen ion transport</keyword>
<evidence type="ECO:0000256" key="10">
    <source>
        <dbReference type="ARBA" id="ARBA00031066"/>
    </source>
</evidence>
<evidence type="ECO:0000256" key="5">
    <source>
        <dbReference type="ARBA" id="ARBA00022781"/>
    </source>
</evidence>
<evidence type="ECO:0000256" key="8">
    <source>
        <dbReference type="ARBA" id="ARBA00023196"/>
    </source>
</evidence>
<accession>A0A540LX14</accession>
<dbReference type="AlphaFoldDB" id="A0A540LX14"/>
<evidence type="ECO:0000256" key="9">
    <source>
        <dbReference type="ARBA" id="ARBA00023310"/>
    </source>
</evidence>
<evidence type="ECO:0000256" key="7">
    <source>
        <dbReference type="ARBA" id="ARBA00023136"/>
    </source>
</evidence>
<comment type="similarity">
    <text evidence="3">Belongs to the ATPase gamma chain family.</text>
</comment>
<keyword evidence="13" id="KW-1185">Reference proteome</keyword>
<protein>
    <recommendedName>
        <fullName evidence="10">F-ATPase gamma subunit</fullName>
    </recommendedName>
</protein>
<comment type="function">
    <text evidence="1">Produces ATP from ADP in the presence of a proton gradient across the membrane. The gamma chain is believed to be important in regulating ATPase activity and the flow of protons through the CF(0) complex.</text>
</comment>
<keyword evidence="8" id="KW-0139">CF(1)</keyword>
<dbReference type="STRING" id="106549.A0A540LX14"/>
<evidence type="ECO:0000256" key="6">
    <source>
        <dbReference type="ARBA" id="ARBA00023065"/>
    </source>
</evidence>
<sequence>MKLVAAARVPRAHEVVINGRPFAKTLVEVVYDINERLQCEDIDVPLANVRPIRKLPLL</sequence>
<gene>
    <name evidence="12" type="ORF">C1H46_023489</name>
</gene>
<evidence type="ECO:0000256" key="1">
    <source>
        <dbReference type="ARBA" id="ARBA00003456"/>
    </source>
</evidence>
<keyword evidence="7" id="KW-0472">Membrane</keyword>
<dbReference type="EMBL" id="VIEB01000437">
    <property type="protein sequence ID" value="TQD90968.1"/>
    <property type="molecule type" value="Genomic_DNA"/>
</dbReference>
<keyword evidence="4" id="KW-0813">Transport</keyword>
<evidence type="ECO:0000313" key="12">
    <source>
        <dbReference type="EMBL" id="TQD90968.1"/>
    </source>
</evidence>
<comment type="subcellular location">
    <subcellularLocation>
        <location evidence="2">Membrane</location>
        <topology evidence="2">Peripheral membrane protein</topology>
    </subcellularLocation>
</comment>
<reference evidence="12 13" key="1">
    <citation type="journal article" date="2019" name="G3 (Bethesda)">
        <title>Sequencing of a Wild Apple (Malus baccata) Genome Unravels the Differences Between Cultivated and Wild Apple Species Regarding Disease Resistance and Cold Tolerance.</title>
        <authorList>
            <person name="Chen X."/>
        </authorList>
    </citation>
    <scope>NUCLEOTIDE SEQUENCE [LARGE SCALE GENOMIC DNA]</scope>
    <source>
        <strain evidence="13">cv. Shandingzi</strain>
        <tissue evidence="12">Leaves</tissue>
    </source>
</reference>
<keyword evidence="9" id="KW-0066">ATP synthesis</keyword>
<dbReference type="PANTHER" id="PTHR11693:SF41">
    <property type="entry name" value="ATP SYNTHASE GAMMA CHAIN, CHLOROPLASTIC"/>
    <property type="match status" value="1"/>
</dbReference>
<dbReference type="GO" id="GO:0045259">
    <property type="term" value="C:proton-transporting ATP synthase complex"/>
    <property type="evidence" value="ECO:0007669"/>
    <property type="project" value="UniProtKB-KW"/>
</dbReference>
<comment type="caution">
    <text evidence="12">The sequence shown here is derived from an EMBL/GenBank/DDBJ whole genome shotgun (WGS) entry which is preliminary data.</text>
</comment>
<organism evidence="12 13">
    <name type="scientific">Malus baccata</name>
    <name type="common">Siberian crab apple</name>
    <name type="synonym">Pyrus baccata</name>
    <dbReference type="NCBI Taxonomy" id="106549"/>
    <lineage>
        <taxon>Eukaryota</taxon>
        <taxon>Viridiplantae</taxon>
        <taxon>Streptophyta</taxon>
        <taxon>Embryophyta</taxon>
        <taxon>Tracheophyta</taxon>
        <taxon>Spermatophyta</taxon>
        <taxon>Magnoliopsida</taxon>
        <taxon>eudicotyledons</taxon>
        <taxon>Gunneridae</taxon>
        <taxon>Pentapetalae</taxon>
        <taxon>rosids</taxon>
        <taxon>fabids</taxon>
        <taxon>Rosales</taxon>
        <taxon>Rosaceae</taxon>
        <taxon>Amygdaloideae</taxon>
        <taxon>Maleae</taxon>
        <taxon>Malus</taxon>
    </lineage>
</organism>
<dbReference type="GO" id="GO:0009535">
    <property type="term" value="C:chloroplast thylakoid membrane"/>
    <property type="evidence" value="ECO:0007669"/>
    <property type="project" value="TreeGrafter"/>
</dbReference>
<dbReference type="GO" id="GO:0046933">
    <property type="term" value="F:proton-transporting ATP synthase activity, rotational mechanism"/>
    <property type="evidence" value="ECO:0007669"/>
    <property type="project" value="InterPro"/>
</dbReference>
<evidence type="ECO:0000256" key="2">
    <source>
        <dbReference type="ARBA" id="ARBA00004170"/>
    </source>
</evidence>
<dbReference type="SUPFAM" id="SSF52943">
    <property type="entry name" value="ATP synthase (F1-ATPase), gamma subunit"/>
    <property type="match status" value="1"/>
</dbReference>